<name>A0A2G9GD89_9LAMI</name>
<sequence length="108" mass="11709">MADVGKRNSVRRRQPSRLQSKAPASIQISPVTEWNVAIPLLSPLVQSPTSDIPTVDIKSCSSSNKEPAAAGATEKPVVVLKKWQHPAAPFCYEPAPFRPFVCTGSLDR</sequence>
<evidence type="ECO:0000256" key="1">
    <source>
        <dbReference type="SAM" id="MobiDB-lite"/>
    </source>
</evidence>
<feature type="region of interest" description="Disordered" evidence="1">
    <location>
        <begin position="1"/>
        <end position="24"/>
    </location>
</feature>
<organism evidence="2 3">
    <name type="scientific">Handroanthus impetiginosus</name>
    <dbReference type="NCBI Taxonomy" id="429701"/>
    <lineage>
        <taxon>Eukaryota</taxon>
        <taxon>Viridiplantae</taxon>
        <taxon>Streptophyta</taxon>
        <taxon>Embryophyta</taxon>
        <taxon>Tracheophyta</taxon>
        <taxon>Spermatophyta</taxon>
        <taxon>Magnoliopsida</taxon>
        <taxon>eudicotyledons</taxon>
        <taxon>Gunneridae</taxon>
        <taxon>Pentapetalae</taxon>
        <taxon>asterids</taxon>
        <taxon>lamiids</taxon>
        <taxon>Lamiales</taxon>
        <taxon>Bignoniaceae</taxon>
        <taxon>Crescentiina</taxon>
        <taxon>Tabebuia alliance</taxon>
        <taxon>Handroanthus</taxon>
    </lineage>
</organism>
<comment type="caution">
    <text evidence="2">The sequence shown here is derived from an EMBL/GenBank/DDBJ whole genome shotgun (WGS) entry which is preliminary data.</text>
</comment>
<proteinExistence type="predicted"/>
<reference evidence="3" key="1">
    <citation type="journal article" date="2018" name="Gigascience">
        <title>Genome assembly of the Pink Ipe (Handroanthus impetiginosus, Bignoniaceae), a highly valued, ecologically keystone Neotropical timber forest tree.</title>
        <authorList>
            <person name="Silva-Junior O.B."/>
            <person name="Grattapaglia D."/>
            <person name="Novaes E."/>
            <person name="Collevatti R.G."/>
        </authorList>
    </citation>
    <scope>NUCLEOTIDE SEQUENCE [LARGE SCALE GENOMIC DNA]</scope>
    <source>
        <strain evidence="3">cv. UFG-1</strain>
    </source>
</reference>
<dbReference type="AlphaFoldDB" id="A0A2G9GD89"/>
<dbReference type="EMBL" id="NKXS01005569">
    <property type="protein sequence ID" value="PIN03263.1"/>
    <property type="molecule type" value="Genomic_DNA"/>
</dbReference>
<evidence type="ECO:0000313" key="2">
    <source>
        <dbReference type="EMBL" id="PIN03263.1"/>
    </source>
</evidence>
<accession>A0A2G9GD89</accession>
<feature type="region of interest" description="Disordered" evidence="1">
    <location>
        <begin position="45"/>
        <end position="74"/>
    </location>
</feature>
<keyword evidence="3" id="KW-1185">Reference proteome</keyword>
<dbReference type="OrthoDB" id="673645at2759"/>
<dbReference type="PANTHER" id="PTHR33912">
    <property type="entry name" value="OS01G0939400 PROTEIN"/>
    <property type="match status" value="1"/>
</dbReference>
<dbReference type="PANTHER" id="PTHR33912:SF2">
    <property type="entry name" value="PUTATIVE-RELATED"/>
    <property type="match status" value="1"/>
</dbReference>
<gene>
    <name evidence="2" type="ORF">CDL12_24214</name>
</gene>
<evidence type="ECO:0000313" key="3">
    <source>
        <dbReference type="Proteomes" id="UP000231279"/>
    </source>
</evidence>
<protein>
    <submittedName>
        <fullName evidence="2">Uncharacterized protein</fullName>
    </submittedName>
</protein>
<dbReference type="InterPro" id="IPR040381">
    <property type="entry name" value="At4g14450-like"/>
</dbReference>
<dbReference type="Proteomes" id="UP000231279">
    <property type="component" value="Unassembled WGS sequence"/>
</dbReference>
<dbReference type="GO" id="GO:0005737">
    <property type="term" value="C:cytoplasm"/>
    <property type="evidence" value="ECO:0007669"/>
    <property type="project" value="TreeGrafter"/>
</dbReference>
<dbReference type="GO" id="GO:0005634">
    <property type="term" value="C:nucleus"/>
    <property type="evidence" value="ECO:0007669"/>
    <property type="project" value="TreeGrafter"/>
</dbReference>